<evidence type="ECO:0000256" key="1">
    <source>
        <dbReference type="SAM" id="MobiDB-lite"/>
    </source>
</evidence>
<feature type="compositionally biased region" description="Basic and acidic residues" evidence="1">
    <location>
        <begin position="32"/>
        <end position="44"/>
    </location>
</feature>
<reference evidence="2" key="1">
    <citation type="journal article" date="2019" name="Sci. Rep.">
        <title>Draft genome of Tanacetum cinerariifolium, the natural source of mosquito coil.</title>
        <authorList>
            <person name="Yamashiro T."/>
            <person name="Shiraishi A."/>
            <person name="Satake H."/>
            <person name="Nakayama K."/>
        </authorList>
    </citation>
    <scope>NUCLEOTIDE SEQUENCE</scope>
</reference>
<name>A0A699V4I1_TANCI</name>
<gene>
    <name evidence="2" type="ORF">Tci_900667</name>
</gene>
<organism evidence="2">
    <name type="scientific">Tanacetum cinerariifolium</name>
    <name type="common">Dalmatian daisy</name>
    <name type="synonym">Chrysanthemum cinerariifolium</name>
    <dbReference type="NCBI Taxonomy" id="118510"/>
    <lineage>
        <taxon>Eukaryota</taxon>
        <taxon>Viridiplantae</taxon>
        <taxon>Streptophyta</taxon>
        <taxon>Embryophyta</taxon>
        <taxon>Tracheophyta</taxon>
        <taxon>Spermatophyta</taxon>
        <taxon>Magnoliopsida</taxon>
        <taxon>eudicotyledons</taxon>
        <taxon>Gunneridae</taxon>
        <taxon>Pentapetalae</taxon>
        <taxon>asterids</taxon>
        <taxon>campanulids</taxon>
        <taxon>Asterales</taxon>
        <taxon>Asteraceae</taxon>
        <taxon>Asteroideae</taxon>
        <taxon>Anthemideae</taxon>
        <taxon>Anthemidinae</taxon>
        <taxon>Tanacetum</taxon>
    </lineage>
</organism>
<dbReference type="EMBL" id="BKCJ011387811">
    <property type="protein sequence ID" value="GFD28698.1"/>
    <property type="molecule type" value="Genomic_DNA"/>
</dbReference>
<feature type="compositionally biased region" description="Low complexity" evidence="1">
    <location>
        <begin position="9"/>
        <end position="19"/>
    </location>
</feature>
<sequence>MHRRNKGISSSSASLSRGSPTVPQCLSEEYEDHLRRSHEDFQPL</sequence>
<accession>A0A699V4I1</accession>
<comment type="caution">
    <text evidence="2">The sequence shown here is derived from an EMBL/GenBank/DDBJ whole genome shotgun (WGS) entry which is preliminary data.</text>
</comment>
<dbReference type="AlphaFoldDB" id="A0A699V4I1"/>
<evidence type="ECO:0000313" key="2">
    <source>
        <dbReference type="EMBL" id="GFD28698.1"/>
    </source>
</evidence>
<feature type="non-terminal residue" evidence="2">
    <location>
        <position position="44"/>
    </location>
</feature>
<feature type="region of interest" description="Disordered" evidence="1">
    <location>
        <begin position="1"/>
        <end position="44"/>
    </location>
</feature>
<proteinExistence type="predicted"/>
<protein>
    <submittedName>
        <fullName evidence="2">Uncharacterized protein</fullName>
    </submittedName>
</protein>